<feature type="compositionally biased region" description="Basic and acidic residues" evidence="1">
    <location>
        <begin position="30"/>
        <end position="49"/>
    </location>
</feature>
<reference evidence="3" key="1">
    <citation type="submission" date="2016-11" db="EMBL/GenBank/DDBJ databases">
        <authorList>
            <person name="Varghese N."/>
            <person name="Submissions S."/>
        </authorList>
    </citation>
    <scope>NUCLEOTIDE SEQUENCE [LARGE SCALE GENOMIC DNA]</scope>
    <source>
        <strain evidence="3">DSM 16057</strain>
    </source>
</reference>
<dbReference type="Proteomes" id="UP000184529">
    <property type="component" value="Unassembled WGS sequence"/>
</dbReference>
<name>A0A1M6KJF7_9FIRM</name>
<gene>
    <name evidence="2" type="ORF">SAMN02745219_02890</name>
</gene>
<feature type="region of interest" description="Disordered" evidence="1">
    <location>
        <begin position="1"/>
        <end position="49"/>
    </location>
</feature>
<dbReference type="AlphaFoldDB" id="A0A1M6KJF7"/>
<proteinExistence type="predicted"/>
<protein>
    <submittedName>
        <fullName evidence="2">Uncharacterized protein</fullName>
    </submittedName>
</protein>
<evidence type="ECO:0000313" key="2">
    <source>
        <dbReference type="EMBL" id="SHJ59077.1"/>
    </source>
</evidence>
<keyword evidence="3" id="KW-1185">Reference proteome</keyword>
<dbReference type="OrthoDB" id="2756373at2"/>
<accession>A0A1M6KJF7</accession>
<organism evidence="2 3">
    <name type="scientific">Desulfofundulus thermosubterraneus DSM 16057</name>
    <dbReference type="NCBI Taxonomy" id="1121432"/>
    <lineage>
        <taxon>Bacteria</taxon>
        <taxon>Bacillati</taxon>
        <taxon>Bacillota</taxon>
        <taxon>Clostridia</taxon>
        <taxon>Eubacteriales</taxon>
        <taxon>Peptococcaceae</taxon>
        <taxon>Desulfofundulus</taxon>
    </lineage>
</organism>
<dbReference type="RefSeq" id="WP_072870672.1">
    <property type="nucleotide sequence ID" value="NZ_FQZM01000043.1"/>
</dbReference>
<evidence type="ECO:0000313" key="3">
    <source>
        <dbReference type="Proteomes" id="UP000184529"/>
    </source>
</evidence>
<sequence>MANPRFGIWPAEDDAAEFDPFGTVPSAGDEFLKNTEPEPHEGEREEPAPGRLERLMARVAAVEDLLYGRKDEEHPAGREGGRLSLKVRPFAASPASFRPGDPHARPFTLEEAARVLKKLGIWNAVPLRTYLSGTPHQDYAEPLGRCQVVEARVAGREVHFYLHPCRRGKRGGWRAAGAFAASDFCPKTNWEETLGKAPCPEKFDFAANGLTPGARVRVKFDTTVTAHSVIEITGKVEGIYPDFAVIRSGGGVPVTVHRTDIACGFAKISRA</sequence>
<evidence type="ECO:0000256" key="1">
    <source>
        <dbReference type="SAM" id="MobiDB-lite"/>
    </source>
</evidence>
<dbReference type="EMBL" id="FQZM01000043">
    <property type="protein sequence ID" value="SHJ59077.1"/>
    <property type="molecule type" value="Genomic_DNA"/>
</dbReference>